<sequence>MIPAYIMSAILGWRLYQLNTEDTPKKWGLRIAGYALTIIVLLIGWVLPMALPVFSLPEPRGPYSVGTSSIYVQTEQEEEITADPNDKRELLYKIWYPGDVDTKSIEHEPYVDTGSRAGFATKYGLPPTLLNYLDKVQTYVYPDIPVKETSFPVLIFSHGYGSKATGYYALLTELASQGYIIINMNHTYESLGVTLPDGRVHYFDYAYQQTIGADAMEVVGPIIDAFKNDLPYEERHPIVREAAKNYFEGRIQDRWANDMVTTLNLLEKWNTEGKFKHKLDLTRIGVFGHSVGGGAAGNVTLKDGRIKAAANLDGIQWGDKIDRNYSVPFLYVSADWPADHEDINAHIYKKKSTDYFYECTLLQSGHPNFMDIPFMIPIPSVAGTGAINPYLGMEIVTKLLTSFFDQHLKGDNSMSIQAVGEQYDLLKMLVHQGDSVRSPLDSMETTARSK</sequence>
<dbReference type="Pfam" id="PF03403">
    <property type="entry name" value="PAF-AH_p_II"/>
    <property type="match status" value="1"/>
</dbReference>
<dbReference type="SUPFAM" id="SSF53474">
    <property type="entry name" value="alpha/beta-Hydrolases"/>
    <property type="match status" value="1"/>
</dbReference>
<proteinExistence type="predicted"/>
<evidence type="ECO:0000256" key="4">
    <source>
        <dbReference type="SAM" id="Phobius"/>
    </source>
</evidence>
<keyword evidence="4" id="KW-0472">Membrane</keyword>
<evidence type="ECO:0000256" key="1">
    <source>
        <dbReference type="ARBA" id="ARBA00022801"/>
    </source>
</evidence>
<keyword evidence="4" id="KW-1133">Transmembrane helix</keyword>
<dbReference type="GO" id="GO:0016787">
    <property type="term" value="F:hydrolase activity"/>
    <property type="evidence" value="ECO:0007669"/>
    <property type="project" value="UniProtKB-KW"/>
</dbReference>
<dbReference type="PANTHER" id="PTHR10272:SF0">
    <property type="entry name" value="PLATELET-ACTIVATING FACTOR ACETYLHYDROLASE"/>
    <property type="match status" value="1"/>
</dbReference>
<keyword evidence="1 5" id="KW-0378">Hydrolase</keyword>
<dbReference type="Gene3D" id="3.40.50.1820">
    <property type="entry name" value="alpha/beta hydrolase"/>
    <property type="match status" value="1"/>
</dbReference>
<evidence type="ECO:0000313" key="6">
    <source>
        <dbReference type="Proteomes" id="UP001500298"/>
    </source>
</evidence>
<evidence type="ECO:0000313" key="5">
    <source>
        <dbReference type="EMBL" id="GAA4836258.1"/>
    </source>
</evidence>
<accession>A0ABP9DB73</accession>
<comment type="caution">
    <text evidence="5">The sequence shown here is derived from an EMBL/GenBank/DDBJ whole genome shotgun (WGS) entry which is preliminary data.</text>
</comment>
<name>A0ABP9DB73_9BACT</name>
<dbReference type="Proteomes" id="UP001500298">
    <property type="component" value="Unassembled WGS sequence"/>
</dbReference>
<evidence type="ECO:0000256" key="2">
    <source>
        <dbReference type="ARBA" id="ARBA00022963"/>
    </source>
</evidence>
<reference evidence="6" key="1">
    <citation type="journal article" date="2019" name="Int. J. Syst. Evol. Microbiol.">
        <title>The Global Catalogue of Microorganisms (GCM) 10K type strain sequencing project: providing services to taxonomists for standard genome sequencing and annotation.</title>
        <authorList>
            <consortium name="The Broad Institute Genomics Platform"/>
            <consortium name="The Broad Institute Genome Sequencing Center for Infectious Disease"/>
            <person name="Wu L."/>
            <person name="Ma J."/>
        </authorList>
    </citation>
    <scope>NUCLEOTIDE SEQUENCE [LARGE SCALE GENOMIC DNA]</scope>
    <source>
        <strain evidence="6">JCM 18326</strain>
    </source>
</reference>
<keyword evidence="2" id="KW-0442">Lipid degradation</keyword>
<dbReference type="PANTHER" id="PTHR10272">
    <property type="entry name" value="PLATELET-ACTIVATING FACTOR ACETYLHYDROLASE"/>
    <property type="match status" value="1"/>
</dbReference>
<organism evidence="5 6">
    <name type="scientific">Algivirga pacifica</name>
    <dbReference type="NCBI Taxonomy" id="1162670"/>
    <lineage>
        <taxon>Bacteria</taxon>
        <taxon>Pseudomonadati</taxon>
        <taxon>Bacteroidota</taxon>
        <taxon>Cytophagia</taxon>
        <taxon>Cytophagales</taxon>
        <taxon>Flammeovirgaceae</taxon>
        <taxon>Algivirga</taxon>
    </lineage>
</organism>
<keyword evidence="4" id="KW-0812">Transmembrane</keyword>
<protein>
    <submittedName>
        <fullName evidence="5">Alpha/beta fold hydrolase</fullName>
    </submittedName>
</protein>
<feature type="transmembrane region" description="Helical" evidence="4">
    <location>
        <begin position="31"/>
        <end position="54"/>
    </location>
</feature>
<dbReference type="EMBL" id="BAABJX010000033">
    <property type="protein sequence ID" value="GAA4836258.1"/>
    <property type="molecule type" value="Genomic_DNA"/>
</dbReference>
<gene>
    <name evidence="5" type="ORF">GCM10023331_21820</name>
</gene>
<evidence type="ECO:0000256" key="3">
    <source>
        <dbReference type="ARBA" id="ARBA00023098"/>
    </source>
</evidence>
<keyword evidence="6" id="KW-1185">Reference proteome</keyword>
<keyword evidence="3" id="KW-0443">Lipid metabolism</keyword>
<dbReference type="InterPro" id="IPR029058">
    <property type="entry name" value="AB_hydrolase_fold"/>
</dbReference>